<evidence type="ECO:0000313" key="1">
    <source>
        <dbReference type="EMBL" id="OEJ75785.1"/>
    </source>
</evidence>
<name>A0A1E5QM85_9CYAN</name>
<dbReference type="STRING" id="1781255.BH720_07585"/>
<dbReference type="AlphaFoldDB" id="A0A1E5QM85"/>
<reference evidence="1" key="1">
    <citation type="submission" date="2016-09" db="EMBL/GenBank/DDBJ databases">
        <title>Draft genome of thermotolerant cyanobacterium Desertifilum sp. strain IPPAS B-1220.</title>
        <authorList>
            <person name="Sinetova M.A."/>
            <person name="Bolakhan K."/>
            <person name="Zayadan B.K."/>
            <person name="Mironov K.S."/>
            <person name="Ustinova V."/>
            <person name="Kupriyanova E.V."/>
            <person name="Sidorov R.A."/>
            <person name="Skrypnik A.N."/>
            <person name="Gogoleva N.E."/>
            <person name="Gogolev Y.V."/>
            <person name="Los D.A."/>
        </authorList>
    </citation>
    <scope>NUCLEOTIDE SEQUENCE [LARGE SCALE GENOMIC DNA]</scope>
    <source>
        <strain evidence="1">IPPAS B-1220</strain>
    </source>
</reference>
<organism evidence="1">
    <name type="scientific">Desertifilum tharense IPPAS B-1220</name>
    <dbReference type="NCBI Taxonomy" id="1781255"/>
    <lineage>
        <taxon>Bacteria</taxon>
        <taxon>Bacillati</taxon>
        <taxon>Cyanobacteriota</taxon>
        <taxon>Cyanophyceae</taxon>
        <taxon>Desertifilales</taxon>
        <taxon>Desertifilaceae</taxon>
        <taxon>Desertifilum</taxon>
    </lineage>
</organism>
<sequence>MGIGSWGLGKKGNWELGVRGWGRRGWGDGGMGRRRELGIGSWDLGKNKKRNYRLMLIDFPNSRKLALLPPLGTLHSFPHSALSTFYSALSFPPPSSPLSTQHSALSTQHSLEVKQKGGYENLPNHITELKSLKISV</sequence>
<gene>
    <name evidence="1" type="ORF">BH720_07585</name>
</gene>
<protein>
    <submittedName>
        <fullName evidence="1">Uncharacterized protein</fullName>
    </submittedName>
</protein>
<comment type="caution">
    <text evidence="1">The sequence shown here is derived from an EMBL/GenBank/DDBJ whole genome shotgun (WGS) entry which is preliminary data.</text>
</comment>
<dbReference type="EMBL" id="MJGC01000044">
    <property type="protein sequence ID" value="OEJ75785.1"/>
    <property type="molecule type" value="Genomic_DNA"/>
</dbReference>
<accession>A0A1E5QM85</accession>
<proteinExistence type="predicted"/>